<name>A0A0E9RWD0_ANGAN</name>
<sequence>MACFTDSDSSLDFILRVNSNRFQMQMPHLKSILDPLSAYL</sequence>
<organism evidence="1">
    <name type="scientific">Anguilla anguilla</name>
    <name type="common">European freshwater eel</name>
    <name type="synonym">Muraena anguilla</name>
    <dbReference type="NCBI Taxonomy" id="7936"/>
    <lineage>
        <taxon>Eukaryota</taxon>
        <taxon>Metazoa</taxon>
        <taxon>Chordata</taxon>
        <taxon>Craniata</taxon>
        <taxon>Vertebrata</taxon>
        <taxon>Euteleostomi</taxon>
        <taxon>Actinopterygii</taxon>
        <taxon>Neopterygii</taxon>
        <taxon>Teleostei</taxon>
        <taxon>Anguilliformes</taxon>
        <taxon>Anguillidae</taxon>
        <taxon>Anguilla</taxon>
    </lineage>
</organism>
<accession>A0A0E9RWD0</accession>
<evidence type="ECO:0000313" key="1">
    <source>
        <dbReference type="EMBL" id="JAH32573.1"/>
    </source>
</evidence>
<reference evidence="1" key="2">
    <citation type="journal article" date="2015" name="Fish Shellfish Immunol.">
        <title>Early steps in the European eel (Anguilla anguilla)-Vibrio vulnificus interaction in the gills: Role of the RtxA13 toxin.</title>
        <authorList>
            <person name="Callol A."/>
            <person name="Pajuelo D."/>
            <person name="Ebbesson L."/>
            <person name="Teles M."/>
            <person name="MacKenzie S."/>
            <person name="Amaro C."/>
        </authorList>
    </citation>
    <scope>NUCLEOTIDE SEQUENCE</scope>
</reference>
<reference evidence="1" key="1">
    <citation type="submission" date="2014-11" db="EMBL/GenBank/DDBJ databases">
        <authorList>
            <person name="Amaro Gonzalez C."/>
        </authorList>
    </citation>
    <scope>NUCLEOTIDE SEQUENCE</scope>
</reference>
<dbReference type="AlphaFoldDB" id="A0A0E9RWD0"/>
<dbReference type="EMBL" id="GBXM01076004">
    <property type="protein sequence ID" value="JAH32573.1"/>
    <property type="molecule type" value="Transcribed_RNA"/>
</dbReference>
<protein>
    <submittedName>
        <fullName evidence="1">Uncharacterized protein</fullName>
    </submittedName>
</protein>
<proteinExistence type="predicted"/>